<keyword evidence="5 15" id="KW-0349">Heme</keyword>
<evidence type="ECO:0000313" key="18">
    <source>
        <dbReference type="EMBL" id="KIC93936.1"/>
    </source>
</evidence>
<feature type="binding site" description="axial binding residue" evidence="15">
    <location>
        <position position="485"/>
    </location>
    <ligand>
        <name>siroheme</name>
        <dbReference type="ChEBI" id="CHEBI:60052"/>
    </ligand>
    <ligandPart>
        <name>Fe</name>
        <dbReference type="ChEBI" id="CHEBI:18248"/>
    </ligandPart>
</feature>
<dbReference type="Proteomes" id="UP000031408">
    <property type="component" value="Unassembled WGS sequence"/>
</dbReference>
<comment type="cofactor">
    <cofactor evidence="15">
        <name>siroheme</name>
        <dbReference type="ChEBI" id="CHEBI:60052"/>
    </cofactor>
    <text evidence="15">Binds 1 siroheme per subunit.</text>
</comment>
<comment type="pathway">
    <text evidence="1 15">Sulfur metabolism; hydrogen sulfide biosynthesis; hydrogen sulfide from sulfite (NADPH route): step 1/1.</text>
</comment>
<proteinExistence type="inferred from homology"/>
<dbReference type="RefSeq" id="WP_039141282.1">
    <property type="nucleotide sequence ID" value="NZ_JSVC01000016.1"/>
</dbReference>
<keyword evidence="11 15" id="KW-0198">Cysteine biosynthesis</keyword>
<dbReference type="InterPro" id="IPR006066">
    <property type="entry name" value="NO2/SO3_Rdtase_FeS/sirohaem_BS"/>
</dbReference>
<dbReference type="GO" id="GO:0004783">
    <property type="term" value="F:sulfite reductase (NADPH) activity"/>
    <property type="evidence" value="ECO:0007669"/>
    <property type="project" value="UniProtKB-UniRule"/>
</dbReference>
<comment type="function">
    <text evidence="13 15">Component of the sulfite reductase complex that catalyzes the 6-electron reduction of sulfite to sulfide. This is one of several activities required for the biosynthesis of L-cysteine from sulfate.</text>
</comment>
<keyword evidence="8 15" id="KW-0560">Oxidoreductase</keyword>
<feature type="binding site" evidence="15">
    <location>
        <position position="442"/>
    </location>
    <ligand>
        <name>[4Fe-4S] cluster</name>
        <dbReference type="ChEBI" id="CHEBI:49883"/>
    </ligand>
</feature>
<feature type="binding site" evidence="15">
    <location>
        <position position="436"/>
    </location>
    <ligand>
        <name>[4Fe-4S] cluster</name>
        <dbReference type="ChEBI" id="CHEBI:49883"/>
    </ligand>
</feature>
<evidence type="ECO:0000256" key="10">
    <source>
        <dbReference type="ARBA" id="ARBA00023014"/>
    </source>
</evidence>
<evidence type="ECO:0000256" key="11">
    <source>
        <dbReference type="ARBA" id="ARBA00023192"/>
    </source>
</evidence>
<dbReference type="GO" id="GO:0009337">
    <property type="term" value="C:sulfite reductase complex (NADPH)"/>
    <property type="evidence" value="ECO:0007669"/>
    <property type="project" value="InterPro"/>
</dbReference>
<evidence type="ECO:0000256" key="14">
    <source>
        <dbReference type="ARBA" id="ARBA00062253"/>
    </source>
</evidence>
<dbReference type="EMBL" id="JSVC01000016">
    <property type="protein sequence ID" value="KIC93936.1"/>
    <property type="molecule type" value="Genomic_DNA"/>
</dbReference>
<evidence type="ECO:0000256" key="1">
    <source>
        <dbReference type="ARBA" id="ARBA00004774"/>
    </source>
</evidence>
<dbReference type="InterPro" id="IPR045169">
    <property type="entry name" value="NO2/SO3_Rdtase_4Fe4S_prot"/>
</dbReference>
<keyword evidence="3 15" id="KW-0004">4Fe-4S</keyword>
<comment type="similarity">
    <text evidence="2 15">Belongs to the nitrite and sulfite reductase 4Fe-4S domain family.</text>
</comment>
<dbReference type="InterPro" id="IPR005117">
    <property type="entry name" value="NiRdtase/SiRdtase_haem-b_fer"/>
</dbReference>
<evidence type="ECO:0000256" key="5">
    <source>
        <dbReference type="ARBA" id="ARBA00022617"/>
    </source>
</evidence>
<evidence type="ECO:0000259" key="17">
    <source>
        <dbReference type="Pfam" id="PF03460"/>
    </source>
</evidence>
<evidence type="ECO:0000256" key="6">
    <source>
        <dbReference type="ARBA" id="ARBA00022723"/>
    </source>
</evidence>
<feature type="domain" description="Nitrite/Sulfite reductase ferredoxin-like" evidence="17">
    <location>
        <begin position="353"/>
        <end position="417"/>
    </location>
</feature>
<comment type="catalytic activity">
    <reaction evidence="12 15">
        <text>hydrogen sulfide + 3 NADP(+) + 3 H2O = sulfite + 3 NADPH + 4 H(+)</text>
        <dbReference type="Rhea" id="RHEA:13801"/>
        <dbReference type="ChEBI" id="CHEBI:15377"/>
        <dbReference type="ChEBI" id="CHEBI:15378"/>
        <dbReference type="ChEBI" id="CHEBI:17359"/>
        <dbReference type="ChEBI" id="CHEBI:29919"/>
        <dbReference type="ChEBI" id="CHEBI:57783"/>
        <dbReference type="ChEBI" id="CHEBI:58349"/>
        <dbReference type="EC" id="1.8.1.2"/>
    </reaction>
</comment>
<keyword evidence="4 15" id="KW-0028">Amino-acid biosynthesis</keyword>
<reference evidence="18 19" key="1">
    <citation type="submission" date="2014-11" db="EMBL/GenBank/DDBJ databases">
        <title>Genome sequence of Flavihumibacter solisilvae 3-3.</title>
        <authorList>
            <person name="Zhou G."/>
            <person name="Li M."/>
            <person name="Wang G."/>
        </authorList>
    </citation>
    <scope>NUCLEOTIDE SEQUENCE [LARGE SCALE GENOMIC DNA]</scope>
    <source>
        <strain evidence="18 19">3-3</strain>
    </source>
</reference>
<dbReference type="Pfam" id="PF03460">
    <property type="entry name" value="NIR_SIR_ferr"/>
    <property type="match status" value="2"/>
</dbReference>
<sequence length="572" mass="64861">MSLNQDKSKLSEVEHIKEKSKYLEGTIQDSLKDEVTGNLYAQDQQLIKFHGSYVQSDRELDKERKGQKLEPLYSFMIRVRVPGGIATPQQWQVIDDLATKYGMPTLKLTTRQAFELHNIYKHNLKQTIKEINASLLNSIAACGDVNRNVMNTVNPHTSAVHDAVQEVTRRVSDHLTPKTTAYYKIWVNEDQVVGPDEEAPVEEPIYGKTYLPRKFKITFAIPPYNDTDVYAHDVGLIAIEDNGQLLGFNVTIGGGMGMTFGDESTYPRIGNVIGFIPTENVPDVCEKLVTIQRDYGNRENRKNSRFKYTIDRVGLDFVKEELHRRLGYELEPAKPFVFTTNGDSYGWIQGVNGRWYNTLYIEGGRVKDTERFQLRKGLRAIADMLEGGDFRLTGNQNVVIGNVSEEQKPLVQQLLDEYGLTAHQEVSSLHQHSIACVALNLCPLANSEAERYLPSLIDKIHVLMDNHGIGEQPITIRMTGCPNGCGRPYLGEIGFVGRAPGKYNLYLGASFNGDRMNVLYREALNEEEILETLDPILGQYAKERNPDEHFGDYLVRKELIRHNYSSSDFHHN</sequence>
<dbReference type="NCBIfam" id="NF010029">
    <property type="entry name" value="PRK13504.1"/>
    <property type="match status" value="1"/>
</dbReference>
<dbReference type="PANTHER" id="PTHR11493">
    <property type="entry name" value="SULFITE REDUCTASE [NADPH] SUBUNIT BETA-RELATED"/>
    <property type="match status" value="1"/>
</dbReference>
<evidence type="ECO:0000313" key="19">
    <source>
        <dbReference type="Proteomes" id="UP000031408"/>
    </source>
</evidence>
<dbReference type="GO" id="GO:0019344">
    <property type="term" value="P:cysteine biosynthetic process"/>
    <property type="evidence" value="ECO:0007669"/>
    <property type="project" value="UniProtKB-KW"/>
</dbReference>
<comment type="cofactor">
    <cofactor evidence="15">
        <name>[4Fe-4S] cluster</name>
        <dbReference type="ChEBI" id="CHEBI:49883"/>
    </cofactor>
    <text evidence="15">Binds 1 [4Fe-4S] cluster per subunit.</text>
</comment>
<keyword evidence="9 15" id="KW-0408">Iron</keyword>
<dbReference type="UniPathway" id="UPA00140">
    <property type="reaction ID" value="UER00207"/>
</dbReference>
<evidence type="ECO:0000256" key="12">
    <source>
        <dbReference type="ARBA" id="ARBA00052219"/>
    </source>
</evidence>
<dbReference type="Pfam" id="PF01077">
    <property type="entry name" value="NIR_SIR"/>
    <property type="match status" value="1"/>
</dbReference>
<keyword evidence="6 15" id="KW-0479">Metal-binding</keyword>
<evidence type="ECO:0000256" key="4">
    <source>
        <dbReference type="ARBA" id="ARBA00022605"/>
    </source>
</evidence>
<evidence type="ECO:0000259" key="16">
    <source>
        <dbReference type="Pfam" id="PF01077"/>
    </source>
</evidence>
<comment type="subunit">
    <text evidence="14 15">Alpha(8)-beta(8). The alpha component is a flavoprotein, the beta component is a hemoprotein.</text>
</comment>
<evidence type="ECO:0000256" key="3">
    <source>
        <dbReference type="ARBA" id="ARBA00022485"/>
    </source>
</evidence>
<organism evidence="18 19">
    <name type="scientific">Flavihumibacter solisilvae</name>
    <dbReference type="NCBI Taxonomy" id="1349421"/>
    <lineage>
        <taxon>Bacteria</taxon>
        <taxon>Pseudomonadati</taxon>
        <taxon>Bacteroidota</taxon>
        <taxon>Chitinophagia</taxon>
        <taxon>Chitinophagales</taxon>
        <taxon>Chitinophagaceae</taxon>
        <taxon>Flavihumibacter</taxon>
    </lineage>
</organism>
<gene>
    <name evidence="15" type="primary">cysI</name>
    <name evidence="18" type="ORF">OI18_15270</name>
</gene>
<dbReference type="SUPFAM" id="SSF55124">
    <property type="entry name" value="Nitrite/Sulfite reductase N-terminal domain-like"/>
    <property type="match status" value="2"/>
</dbReference>
<dbReference type="PRINTS" id="PR00397">
    <property type="entry name" value="SIROHAEM"/>
</dbReference>
<dbReference type="FunFam" id="3.30.413.10:FF:000003">
    <property type="entry name" value="Sulfite reductase [NADPH] hemoprotein beta-component"/>
    <property type="match status" value="1"/>
</dbReference>
<dbReference type="OrthoDB" id="9803707at2"/>
<protein>
    <recommendedName>
        <fullName evidence="15">Sulfite reductase [NADPH] hemoprotein beta-component</fullName>
        <shortName evidence="15">SiR-HP</shortName>
        <shortName evidence="15">SiRHP</shortName>
        <ecNumber evidence="15">1.8.1.2</ecNumber>
    </recommendedName>
</protein>
<dbReference type="GO" id="GO:0046872">
    <property type="term" value="F:metal ion binding"/>
    <property type="evidence" value="ECO:0007669"/>
    <property type="project" value="UniProtKB-KW"/>
</dbReference>
<keyword evidence="7 15" id="KW-0521">NADP</keyword>
<dbReference type="PANTHER" id="PTHR11493:SF47">
    <property type="entry name" value="SULFITE REDUCTASE [NADPH] SUBUNIT BETA"/>
    <property type="match status" value="1"/>
</dbReference>
<keyword evidence="19" id="KW-1185">Reference proteome</keyword>
<dbReference type="SUPFAM" id="SSF56014">
    <property type="entry name" value="Nitrite and sulphite reductase 4Fe-4S domain-like"/>
    <property type="match status" value="2"/>
</dbReference>
<dbReference type="GO" id="GO:0020037">
    <property type="term" value="F:heme binding"/>
    <property type="evidence" value="ECO:0007669"/>
    <property type="project" value="InterPro"/>
</dbReference>
<dbReference type="InterPro" id="IPR006067">
    <property type="entry name" value="NO2/SO3_Rdtase_4Fe4S_dom"/>
</dbReference>
<evidence type="ECO:0000256" key="13">
    <source>
        <dbReference type="ARBA" id="ARBA00057160"/>
    </source>
</evidence>
<dbReference type="EC" id="1.8.1.2" evidence="15"/>
<dbReference type="InterPro" id="IPR036136">
    <property type="entry name" value="Nit/Sulf_reduc_fer-like_dom_sf"/>
</dbReference>
<name>A0A0C1L2Y3_9BACT</name>
<dbReference type="AlphaFoldDB" id="A0A0C1L2Y3"/>
<dbReference type="PROSITE" id="PS00365">
    <property type="entry name" value="NIR_SIR"/>
    <property type="match status" value="1"/>
</dbReference>
<evidence type="ECO:0000256" key="7">
    <source>
        <dbReference type="ARBA" id="ARBA00022857"/>
    </source>
</evidence>
<evidence type="ECO:0000256" key="15">
    <source>
        <dbReference type="HAMAP-Rule" id="MF_01540"/>
    </source>
</evidence>
<dbReference type="GO" id="GO:0051539">
    <property type="term" value="F:4 iron, 4 sulfur cluster binding"/>
    <property type="evidence" value="ECO:0007669"/>
    <property type="project" value="UniProtKB-KW"/>
</dbReference>
<dbReference type="GO" id="GO:0050311">
    <property type="term" value="F:sulfite reductase (ferredoxin) activity"/>
    <property type="evidence" value="ECO:0007669"/>
    <property type="project" value="TreeGrafter"/>
</dbReference>
<dbReference type="GO" id="GO:0050661">
    <property type="term" value="F:NADP binding"/>
    <property type="evidence" value="ECO:0007669"/>
    <property type="project" value="InterPro"/>
</dbReference>
<evidence type="ECO:0000256" key="2">
    <source>
        <dbReference type="ARBA" id="ARBA00010429"/>
    </source>
</evidence>
<accession>A0A0C1L2Y3</accession>
<keyword evidence="10 15" id="KW-0411">Iron-sulfur</keyword>
<dbReference type="InterPro" id="IPR011786">
    <property type="entry name" value="CysI"/>
</dbReference>
<feature type="domain" description="Nitrite/sulphite reductase 4Fe-4S" evidence="16">
    <location>
        <begin position="171"/>
        <end position="327"/>
    </location>
</feature>
<feature type="binding site" evidence="15">
    <location>
        <position position="485"/>
    </location>
    <ligand>
        <name>[4Fe-4S] cluster</name>
        <dbReference type="ChEBI" id="CHEBI:49883"/>
    </ligand>
</feature>
<dbReference type="STRING" id="1349421.OI18_15270"/>
<evidence type="ECO:0000256" key="8">
    <source>
        <dbReference type="ARBA" id="ARBA00023002"/>
    </source>
</evidence>
<dbReference type="NCBIfam" id="TIGR02041">
    <property type="entry name" value="CysI"/>
    <property type="match status" value="1"/>
</dbReference>
<evidence type="ECO:0000256" key="9">
    <source>
        <dbReference type="ARBA" id="ARBA00023004"/>
    </source>
</evidence>
<dbReference type="InterPro" id="IPR045854">
    <property type="entry name" value="NO2/SO3_Rdtase_4Fe4S_sf"/>
</dbReference>
<feature type="domain" description="Nitrite/Sulfite reductase ferredoxin-like" evidence="17">
    <location>
        <begin position="74"/>
        <end position="133"/>
    </location>
</feature>
<dbReference type="HAMAP" id="MF_01540">
    <property type="entry name" value="CysI"/>
    <property type="match status" value="1"/>
</dbReference>
<dbReference type="GO" id="GO:0000103">
    <property type="term" value="P:sulfate assimilation"/>
    <property type="evidence" value="ECO:0007669"/>
    <property type="project" value="UniProtKB-UniRule"/>
</dbReference>
<comment type="caution">
    <text evidence="18">The sequence shown here is derived from an EMBL/GenBank/DDBJ whole genome shotgun (WGS) entry which is preliminary data.</text>
</comment>
<dbReference type="Gene3D" id="3.30.413.10">
    <property type="entry name" value="Sulfite Reductase Hemoprotein, domain 1"/>
    <property type="match status" value="2"/>
</dbReference>
<feature type="binding site" evidence="15">
    <location>
        <position position="481"/>
    </location>
    <ligand>
        <name>[4Fe-4S] cluster</name>
        <dbReference type="ChEBI" id="CHEBI:49883"/>
    </ligand>
</feature>
<dbReference type="GO" id="GO:0070814">
    <property type="term" value="P:hydrogen sulfide biosynthetic process"/>
    <property type="evidence" value="ECO:0007669"/>
    <property type="project" value="UniProtKB-UniRule"/>
</dbReference>